<keyword evidence="1" id="KW-0614">Plasmid</keyword>
<gene>
    <name evidence="1" type="ORF">A3864_12665</name>
</gene>
<dbReference type="Proteomes" id="UP000250174">
    <property type="component" value="Unassembled WGS sequence"/>
</dbReference>
<dbReference type="RefSeq" id="WP_113765579.1">
    <property type="nucleotide sequence ID" value="NZ_LVYK01000026.1"/>
</dbReference>
<sequence>MFKQLLIILVALCLIAGCQQKSNQTLPGINQLKEVKEIQISEFKELGSLNENFKEKFTKKDQLEVFKKALKSAKRQDEPIKIYDYDMKLNFTNGEDKALHIAKNKKNEIILKYIGDSNATFAINNEKSKDLIKLINLK</sequence>
<evidence type="ECO:0000313" key="1">
    <source>
        <dbReference type="EMBL" id="RAS76669.1"/>
    </source>
</evidence>
<protein>
    <recommendedName>
        <fullName evidence="3">Lipoprotein</fullName>
    </recommendedName>
</protein>
<reference evidence="1 2" key="1">
    <citation type="submission" date="2016-03" db="EMBL/GenBank/DDBJ databases">
        <title>Comparison of Bacillus endophyticus and B. anthracis characteristics using whole genome sequence analysis and microbiological techniques.</title>
        <authorList>
            <person name="Lekota K.E."/>
            <person name="Mafofo J."/>
            <person name="Rees J."/>
            <person name="Muchadeyi F.C."/>
            <person name="Madoroba E."/>
            <person name="Van Heerden H."/>
        </authorList>
    </citation>
    <scope>NUCLEOTIDE SEQUENCE [LARGE SCALE GENOMIC DNA]</scope>
    <source>
        <strain evidence="1 2">3631_10C</strain>
        <plasmid evidence="1">pBEH1</plasmid>
    </source>
</reference>
<organism evidence="1 2">
    <name type="scientific">Priestia endophytica</name>
    <dbReference type="NCBI Taxonomy" id="135735"/>
    <lineage>
        <taxon>Bacteria</taxon>
        <taxon>Bacillati</taxon>
        <taxon>Bacillota</taxon>
        <taxon>Bacilli</taxon>
        <taxon>Bacillales</taxon>
        <taxon>Bacillaceae</taxon>
        <taxon>Priestia</taxon>
    </lineage>
</organism>
<comment type="caution">
    <text evidence="1">The sequence shown here is derived from an EMBL/GenBank/DDBJ whole genome shotgun (WGS) entry which is preliminary data.</text>
</comment>
<dbReference type="PROSITE" id="PS51257">
    <property type="entry name" value="PROKAR_LIPOPROTEIN"/>
    <property type="match status" value="1"/>
</dbReference>
<dbReference type="EMBL" id="LVYK01000026">
    <property type="protein sequence ID" value="RAS76669.1"/>
    <property type="molecule type" value="Genomic_DNA"/>
</dbReference>
<evidence type="ECO:0000313" key="2">
    <source>
        <dbReference type="Proteomes" id="UP000250174"/>
    </source>
</evidence>
<dbReference type="AlphaFoldDB" id="A0AAX1Q9A0"/>
<proteinExistence type="predicted"/>
<accession>A0AAX1Q9A0</accession>
<evidence type="ECO:0008006" key="3">
    <source>
        <dbReference type="Google" id="ProtNLM"/>
    </source>
</evidence>
<name>A0AAX1Q9A0_9BACI</name>
<geneLocation type="plasmid" evidence="1">
    <name>pBEH1</name>
</geneLocation>